<dbReference type="Proteomes" id="UP001244011">
    <property type="component" value="Unassembled WGS sequence"/>
</dbReference>
<sequence length="212" mass="23004">MAQQRLNSCIVSVSNLWRLSRVISIGGVEHRFYLGKHVWGNGCLQACSSADADHHIPRRLHYANQRCQMLTHADMLDNYKTTAIVIPHRPAKPLPGPQPNYPFPVPVRNTGTYPPLPPESTDALTHSLTMPVSPFVTPPTAPTPLAAPPAPASRPLRASATLPRPVVSAELPARPSSCAVRSSRLVAPLMRSVRVSSLGWVGLGGSVRDLRR</sequence>
<dbReference type="EMBL" id="MU839001">
    <property type="protein sequence ID" value="KAK1769895.1"/>
    <property type="molecule type" value="Genomic_DNA"/>
</dbReference>
<dbReference type="GeneID" id="85306612"/>
<gene>
    <name evidence="1" type="ORF">QBC33DRAFT_304331</name>
</gene>
<proteinExistence type="predicted"/>
<accession>A0AAJ0C4B1</accession>
<comment type="caution">
    <text evidence="1">The sequence shown here is derived from an EMBL/GenBank/DDBJ whole genome shotgun (WGS) entry which is preliminary data.</text>
</comment>
<protein>
    <submittedName>
        <fullName evidence="1">Uncharacterized protein</fullName>
    </submittedName>
</protein>
<keyword evidence="2" id="KW-1185">Reference proteome</keyword>
<dbReference type="AlphaFoldDB" id="A0AAJ0C4B1"/>
<dbReference type="RefSeq" id="XP_060286108.1">
    <property type="nucleotide sequence ID" value="XM_060423425.1"/>
</dbReference>
<evidence type="ECO:0000313" key="1">
    <source>
        <dbReference type="EMBL" id="KAK1769895.1"/>
    </source>
</evidence>
<name>A0AAJ0C4B1_9PEZI</name>
<evidence type="ECO:0000313" key="2">
    <source>
        <dbReference type="Proteomes" id="UP001244011"/>
    </source>
</evidence>
<organism evidence="1 2">
    <name type="scientific">Phialemonium atrogriseum</name>
    <dbReference type="NCBI Taxonomy" id="1093897"/>
    <lineage>
        <taxon>Eukaryota</taxon>
        <taxon>Fungi</taxon>
        <taxon>Dikarya</taxon>
        <taxon>Ascomycota</taxon>
        <taxon>Pezizomycotina</taxon>
        <taxon>Sordariomycetes</taxon>
        <taxon>Sordariomycetidae</taxon>
        <taxon>Cephalothecales</taxon>
        <taxon>Cephalothecaceae</taxon>
        <taxon>Phialemonium</taxon>
    </lineage>
</organism>
<reference evidence="1" key="1">
    <citation type="submission" date="2023-06" db="EMBL/GenBank/DDBJ databases">
        <title>Genome-scale phylogeny and comparative genomics of the fungal order Sordariales.</title>
        <authorList>
            <consortium name="Lawrence Berkeley National Laboratory"/>
            <person name="Hensen N."/>
            <person name="Bonometti L."/>
            <person name="Westerberg I."/>
            <person name="Brannstrom I.O."/>
            <person name="Guillou S."/>
            <person name="Cros-Aarteil S."/>
            <person name="Calhoun S."/>
            <person name="Haridas S."/>
            <person name="Kuo A."/>
            <person name="Mondo S."/>
            <person name="Pangilinan J."/>
            <person name="Riley R."/>
            <person name="Labutti K."/>
            <person name="Andreopoulos B."/>
            <person name="Lipzen A."/>
            <person name="Chen C."/>
            <person name="Yanf M."/>
            <person name="Daum C."/>
            <person name="Ng V."/>
            <person name="Clum A."/>
            <person name="Steindorff A."/>
            <person name="Ohm R."/>
            <person name="Martin F."/>
            <person name="Silar P."/>
            <person name="Natvig D."/>
            <person name="Lalanne C."/>
            <person name="Gautier V."/>
            <person name="Ament-Velasquez S.L."/>
            <person name="Kruys A."/>
            <person name="Hutchinson M.I."/>
            <person name="Powell A.J."/>
            <person name="Barry K."/>
            <person name="Miller A.N."/>
            <person name="Grigoriev I.V."/>
            <person name="Debuchy R."/>
            <person name="Gladieux P."/>
            <person name="Thoren M.H."/>
            <person name="Johannesson H."/>
        </authorList>
    </citation>
    <scope>NUCLEOTIDE SEQUENCE</scope>
    <source>
        <strain evidence="1">8032-3</strain>
    </source>
</reference>